<dbReference type="RefSeq" id="WP_103936047.1">
    <property type="nucleotide sequence ID" value="NZ_FNVO01000001.1"/>
</dbReference>
<accession>A0A1H5TLL3</accession>
<evidence type="ECO:0000256" key="1">
    <source>
        <dbReference type="SAM" id="SignalP"/>
    </source>
</evidence>
<dbReference type="AlphaFoldDB" id="A0A1H5TLL3"/>
<dbReference type="Gene3D" id="2.120.10.30">
    <property type="entry name" value="TolB, C-terminal domain"/>
    <property type="match status" value="1"/>
</dbReference>
<feature type="chain" id="PRO_5009285179" evidence="1">
    <location>
        <begin position="26"/>
        <end position="685"/>
    </location>
</feature>
<name>A0A1H5TLL3_9ACTN</name>
<evidence type="ECO:0000259" key="2">
    <source>
        <dbReference type="Pfam" id="PF07995"/>
    </source>
</evidence>
<dbReference type="InterPro" id="IPR012938">
    <property type="entry name" value="Glc/Sorbosone_DH"/>
</dbReference>
<dbReference type="InterPro" id="IPR011042">
    <property type="entry name" value="6-blade_b-propeller_TolB-like"/>
</dbReference>
<dbReference type="EMBL" id="FNVO01000001">
    <property type="protein sequence ID" value="SEF63001.1"/>
    <property type="molecule type" value="Genomic_DNA"/>
</dbReference>
<dbReference type="PANTHER" id="PTHR19328">
    <property type="entry name" value="HEDGEHOG-INTERACTING PROTEIN"/>
    <property type="match status" value="1"/>
</dbReference>
<protein>
    <submittedName>
        <fullName evidence="3">Glucose/arabinose dehydrogenase, beta-propeller fold</fullName>
    </submittedName>
</protein>
<organism evidence="3 4">
    <name type="scientific">Thermomonospora echinospora</name>
    <dbReference type="NCBI Taxonomy" id="1992"/>
    <lineage>
        <taxon>Bacteria</taxon>
        <taxon>Bacillati</taxon>
        <taxon>Actinomycetota</taxon>
        <taxon>Actinomycetes</taxon>
        <taxon>Streptosporangiales</taxon>
        <taxon>Thermomonosporaceae</taxon>
        <taxon>Thermomonospora</taxon>
    </lineage>
</organism>
<sequence length="685" mass="75320">MPKPRWFPLLIAVLLAALAAPPAAARDDAPISDPIPEDPVQSRLGLVLEEFAQFPKTEPTPAPTDPRLMRHARINHLGQLPDGRMYVPDLNGRIYLLDPKEPTPRVYLDVGAAFAPDFFSGRGLGTGSGFVAFHPDFARNGKLYTVHTEWGAALQTKTPDWNQDNPHNHGVITEWTAEDPSADVFQGTRREVMRFGFGTQIHGFQQISFNPYARPGSPEYGKLYIAAGDGGRGVTGNDPQDMSRPYGKILRIDPMGRDSANGEYGIPADNPFAGRPGTLGEIYAVGMRDPHRFSWDPGKGHRILLGHIGEHAIEAIYDVRAGDNLGWSRREGAFVWKQEDRCNLYPLPADDAQYGYNYPVAAYDHDPPAGHPCTSDSGNAVAGGYVYRGKDVPGLRGKYVFGDIVNGRILATDNAEMRRGKPRAPIHELMVYADGKRTTMQELVGSSRVDLRFGEDLRGELYVLAKATGTIWKVVGTRTFADCKTGGVKVSHADEAADWAPVTPAKWQFPGREVVLAEAGTERPGPRRPFEYAVLTKGPRLGSVRIDGEVRLDTPPSVSNRDVILVFGHQSDTRFYYVHLSQDNRIYPHNGIFVVNDADRLRIDDQWNAFKSKGAPPAVTDSGWHRVRVTHCADTGEIAVYVDGARDPLMTAVDTTFGSGRVGFGSFDNIGRLRDLRVRGTAAES</sequence>
<dbReference type="Pfam" id="PF07995">
    <property type="entry name" value="GSDH"/>
    <property type="match status" value="1"/>
</dbReference>
<dbReference type="OrthoDB" id="9770043at2"/>
<dbReference type="SUPFAM" id="SSF49899">
    <property type="entry name" value="Concanavalin A-like lectins/glucanases"/>
    <property type="match status" value="1"/>
</dbReference>
<proteinExistence type="predicted"/>
<gene>
    <name evidence="3" type="ORF">SAMN04489712_101646</name>
</gene>
<dbReference type="InterPro" id="IPR011041">
    <property type="entry name" value="Quinoprot_gluc/sorb_DH_b-prop"/>
</dbReference>
<dbReference type="InterPro" id="IPR013320">
    <property type="entry name" value="ConA-like_dom_sf"/>
</dbReference>
<keyword evidence="4" id="KW-1185">Reference proteome</keyword>
<dbReference type="Proteomes" id="UP000236723">
    <property type="component" value="Unassembled WGS sequence"/>
</dbReference>
<dbReference type="PANTHER" id="PTHR19328:SF75">
    <property type="entry name" value="ALDOSE SUGAR DEHYDROGENASE YLII"/>
    <property type="match status" value="1"/>
</dbReference>
<evidence type="ECO:0000313" key="4">
    <source>
        <dbReference type="Proteomes" id="UP000236723"/>
    </source>
</evidence>
<reference evidence="4" key="1">
    <citation type="submission" date="2016-10" db="EMBL/GenBank/DDBJ databases">
        <authorList>
            <person name="Varghese N."/>
            <person name="Submissions S."/>
        </authorList>
    </citation>
    <scope>NUCLEOTIDE SEQUENCE [LARGE SCALE GENOMIC DNA]</scope>
    <source>
        <strain evidence="4">DSM 43163</strain>
    </source>
</reference>
<keyword evidence="1" id="KW-0732">Signal</keyword>
<feature type="domain" description="Glucose/Sorbosone dehydrogenase" evidence="2">
    <location>
        <begin position="77"/>
        <end position="413"/>
    </location>
</feature>
<dbReference type="SUPFAM" id="SSF50952">
    <property type="entry name" value="Soluble quinoprotein glucose dehydrogenase"/>
    <property type="match status" value="1"/>
</dbReference>
<feature type="signal peptide" evidence="1">
    <location>
        <begin position="1"/>
        <end position="25"/>
    </location>
</feature>
<evidence type="ECO:0000313" key="3">
    <source>
        <dbReference type="EMBL" id="SEF63001.1"/>
    </source>
</evidence>
<dbReference type="Gene3D" id="2.60.120.560">
    <property type="entry name" value="Exo-inulinase, domain 1"/>
    <property type="match status" value="1"/>
</dbReference>